<reference evidence="3 4" key="1">
    <citation type="journal article" date="2012" name="J. Bacteriol.">
        <title>Complete genome sequence of the broad-host-range strain Sinorhizobium fredii USDA257.</title>
        <authorList>
            <person name="Schuldes J."/>
            <person name="Rodriguez Orbegoso M."/>
            <person name="Schmeisser C."/>
            <person name="Krishnan H.B."/>
            <person name="Daniel R."/>
            <person name="Streit W.R."/>
        </authorList>
    </citation>
    <scope>NUCLEOTIDE SEQUENCE [LARGE SCALE GENOMIC DNA]</scope>
    <source>
        <strain evidence="3 4">USDA 257</strain>
    </source>
</reference>
<dbReference type="PRINTS" id="PR00038">
    <property type="entry name" value="HTHLUXR"/>
</dbReference>
<dbReference type="Pfam" id="PF00196">
    <property type="entry name" value="GerE"/>
    <property type="match status" value="1"/>
</dbReference>
<dbReference type="EMBL" id="CP003563">
    <property type="protein sequence ID" value="AFL49990.1"/>
    <property type="molecule type" value="Genomic_DNA"/>
</dbReference>
<accession>I3X284</accession>
<dbReference type="GO" id="GO:0003677">
    <property type="term" value="F:DNA binding"/>
    <property type="evidence" value="ECO:0007669"/>
    <property type="project" value="UniProtKB-KW"/>
</dbReference>
<dbReference type="eggNOG" id="COG2197">
    <property type="taxonomic scope" value="Bacteria"/>
</dbReference>
<name>I3X284_SINF2</name>
<dbReference type="STRING" id="1185652.USDA257_c14000"/>
<dbReference type="PROSITE" id="PS50043">
    <property type="entry name" value="HTH_LUXR_2"/>
    <property type="match status" value="1"/>
</dbReference>
<dbReference type="Proteomes" id="UP000006180">
    <property type="component" value="Chromosome"/>
</dbReference>
<dbReference type="SUPFAM" id="SSF46894">
    <property type="entry name" value="C-terminal effector domain of the bipartite response regulators"/>
    <property type="match status" value="1"/>
</dbReference>
<dbReference type="InterPro" id="IPR000792">
    <property type="entry name" value="Tscrpt_reg_LuxR_C"/>
</dbReference>
<keyword evidence="1" id="KW-0238">DNA-binding</keyword>
<dbReference type="KEGG" id="sfd:USDA257_c14000"/>
<organism evidence="3 4">
    <name type="scientific">Sinorhizobium fredii (strain USDA 257)</name>
    <dbReference type="NCBI Taxonomy" id="1185652"/>
    <lineage>
        <taxon>Bacteria</taxon>
        <taxon>Pseudomonadati</taxon>
        <taxon>Pseudomonadota</taxon>
        <taxon>Alphaproteobacteria</taxon>
        <taxon>Hyphomicrobiales</taxon>
        <taxon>Rhizobiaceae</taxon>
        <taxon>Sinorhizobium/Ensifer group</taxon>
        <taxon>Sinorhizobium</taxon>
    </lineage>
</organism>
<dbReference type="InterPro" id="IPR039420">
    <property type="entry name" value="WalR-like"/>
</dbReference>
<dbReference type="RefSeq" id="WP_014762173.1">
    <property type="nucleotide sequence ID" value="NC_018000.1"/>
</dbReference>
<dbReference type="InterPro" id="IPR016032">
    <property type="entry name" value="Sig_transdc_resp-reg_C-effctor"/>
</dbReference>
<dbReference type="PANTHER" id="PTHR43214:SF42">
    <property type="entry name" value="TRANSCRIPTIONAL REGULATORY PROTEIN DESR"/>
    <property type="match status" value="1"/>
</dbReference>
<evidence type="ECO:0000259" key="2">
    <source>
        <dbReference type="PROSITE" id="PS50043"/>
    </source>
</evidence>
<evidence type="ECO:0000313" key="3">
    <source>
        <dbReference type="EMBL" id="AFL49990.1"/>
    </source>
</evidence>
<dbReference type="SMART" id="SM00421">
    <property type="entry name" value="HTH_LUXR"/>
    <property type="match status" value="1"/>
</dbReference>
<dbReference type="Gene3D" id="3.40.50.2300">
    <property type="match status" value="1"/>
</dbReference>
<dbReference type="PATRIC" id="fig|1185652.3.peg.1454"/>
<proteinExistence type="predicted"/>
<dbReference type="PANTHER" id="PTHR43214">
    <property type="entry name" value="TWO-COMPONENT RESPONSE REGULATOR"/>
    <property type="match status" value="1"/>
</dbReference>
<evidence type="ECO:0000256" key="1">
    <source>
        <dbReference type="ARBA" id="ARBA00023125"/>
    </source>
</evidence>
<protein>
    <submittedName>
        <fullName evidence="3">Putative transcriptional regulator protein, LuxR family</fullName>
    </submittedName>
</protein>
<dbReference type="AlphaFoldDB" id="I3X284"/>
<dbReference type="CDD" id="cd06170">
    <property type="entry name" value="LuxR_C_like"/>
    <property type="match status" value="1"/>
</dbReference>
<gene>
    <name evidence="3" type="ORF">USDA257_c14000</name>
</gene>
<dbReference type="HOGENOM" id="CLU_092053_0_0_5"/>
<evidence type="ECO:0000313" key="4">
    <source>
        <dbReference type="Proteomes" id="UP000006180"/>
    </source>
</evidence>
<dbReference type="PROSITE" id="PS00622">
    <property type="entry name" value="HTH_LUXR_1"/>
    <property type="match status" value="1"/>
</dbReference>
<sequence length="259" mass="28428">MALRNVAERGEIGAGAFAYGKRRAEPRRVILIVSSAGSVSERLIEATEREFPWVLVEQVDDVDAACRTFSHPVSLLLVDIGLMKDVEGASTRILRLHPQSLTAVIEPHGHGQNSSFAEILGSPLVRGMLPMNVKLDVWLSVIRLMLCGGAYFPPELMLQASRSGPPLPSHNGVSAGARIEGDGVAELTARELQILEMVSRGLQNKLIAAEFRLSEHTVKIHLHNIITKLGAHNRTEAAARYRNFQDRKSSALKEFRSTI</sequence>
<feature type="domain" description="HTH luxR-type" evidence="2">
    <location>
        <begin position="180"/>
        <end position="245"/>
    </location>
</feature>
<dbReference type="GO" id="GO:0006355">
    <property type="term" value="P:regulation of DNA-templated transcription"/>
    <property type="evidence" value="ECO:0007669"/>
    <property type="project" value="InterPro"/>
</dbReference>